<keyword evidence="3" id="KW-1185">Reference proteome</keyword>
<dbReference type="Proteomes" id="UP000005087">
    <property type="component" value="Chromosome"/>
</dbReference>
<organism evidence="2 3">
    <name type="scientific">Saccharomonospora glauca K62</name>
    <dbReference type="NCBI Taxonomy" id="928724"/>
    <lineage>
        <taxon>Bacteria</taxon>
        <taxon>Bacillati</taxon>
        <taxon>Actinomycetota</taxon>
        <taxon>Actinomycetes</taxon>
        <taxon>Pseudonocardiales</taxon>
        <taxon>Pseudonocardiaceae</taxon>
        <taxon>Saccharomonospora</taxon>
    </lineage>
</organism>
<evidence type="ECO:0000313" key="3">
    <source>
        <dbReference type="Proteomes" id="UP000005087"/>
    </source>
</evidence>
<dbReference type="RefSeq" id="WP_005466741.1">
    <property type="nucleotide sequence ID" value="NZ_CM001484.1"/>
</dbReference>
<reference evidence="3" key="2">
    <citation type="submission" date="2012-01" db="EMBL/GenBank/DDBJ databases">
        <title>Noncontiguous Finished sequence of chromosome of Saccharomonospora glauca K62.</title>
        <authorList>
            <consortium name="US DOE Joint Genome Institute"/>
            <person name="Lucas S."/>
            <person name="Han J."/>
            <person name="Lapidus A."/>
            <person name="Cheng J.-F."/>
            <person name="Goodwin L."/>
            <person name="Pitluck S."/>
            <person name="Peters L."/>
            <person name="Mikhailova N."/>
            <person name="Held B."/>
            <person name="Detter J.C."/>
            <person name="Han C."/>
            <person name="Tapia R."/>
            <person name="Land M."/>
            <person name="Hauser L."/>
            <person name="Kyrpides N."/>
            <person name="Ivanova N."/>
            <person name="Pagani I."/>
            <person name="Brambilla E.-M."/>
            <person name="Klenk H.-P."/>
            <person name="Woyke T."/>
        </authorList>
    </citation>
    <scope>NUCLEOTIDE SEQUENCE [LARGE SCALE GENOMIC DNA]</scope>
    <source>
        <strain evidence="3">K62</strain>
    </source>
</reference>
<feature type="region of interest" description="Disordered" evidence="1">
    <location>
        <begin position="1"/>
        <end position="25"/>
    </location>
</feature>
<evidence type="ECO:0000313" key="2">
    <source>
        <dbReference type="EMBL" id="EIF00892.1"/>
    </source>
</evidence>
<accession>I1D7G7</accession>
<evidence type="ECO:0000256" key="1">
    <source>
        <dbReference type="SAM" id="MobiDB-lite"/>
    </source>
</evidence>
<proteinExistence type="predicted"/>
<sequence>MAVRLDVQPLPTERPMGDVEAEDATEPRRNRWNLNLVKLSARKKSTSLLFVDDPFALRYLCRA</sequence>
<gene>
    <name evidence="2" type="ORF">SacglDRAFT_04052</name>
</gene>
<dbReference type="AlphaFoldDB" id="I1D7G7"/>
<reference evidence="2 3" key="1">
    <citation type="submission" date="2011-09" db="EMBL/GenBank/DDBJ databases">
        <authorList>
            <consortium name="US DOE Joint Genome Institute (JGI-PGF)"/>
            <person name="Lucas S."/>
            <person name="Han J."/>
            <person name="Lapidus A."/>
            <person name="Cheng J.-F."/>
            <person name="Goodwin L."/>
            <person name="Pitluck S."/>
            <person name="Peters L."/>
            <person name="Land M.L."/>
            <person name="Hauser L."/>
            <person name="Brambilla E."/>
            <person name="Klenk H.-P."/>
            <person name="Woyke T.J."/>
        </authorList>
    </citation>
    <scope>NUCLEOTIDE SEQUENCE [LARGE SCALE GENOMIC DNA]</scope>
    <source>
        <strain evidence="2 3">K62</strain>
    </source>
</reference>
<protein>
    <submittedName>
        <fullName evidence="2">Uncharacterized protein</fullName>
    </submittedName>
</protein>
<dbReference type="OrthoDB" id="3556648at2"/>
<dbReference type="EMBL" id="CM001484">
    <property type="protein sequence ID" value="EIF00892.1"/>
    <property type="molecule type" value="Genomic_DNA"/>
</dbReference>
<name>I1D7G7_9PSEU</name>
<dbReference type="HOGENOM" id="CLU_2883232_0_0_11"/>